<dbReference type="OrthoDB" id="44277at2759"/>
<accession>A0A3M7PZM1</accession>
<comment type="caution">
    <text evidence="2">The sequence shown here is derived from an EMBL/GenBank/DDBJ whole genome shotgun (WGS) entry which is preliminary data.</text>
</comment>
<dbReference type="AlphaFoldDB" id="A0A3M7PZM1"/>
<dbReference type="STRING" id="10195.A0A3M7PZM1"/>
<evidence type="ECO:0000313" key="3">
    <source>
        <dbReference type="Proteomes" id="UP000276133"/>
    </source>
</evidence>
<protein>
    <submittedName>
        <fullName evidence="2">Transmembrane</fullName>
    </submittedName>
</protein>
<gene>
    <name evidence="2" type="ORF">BpHYR1_036559</name>
</gene>
<dbReference type="EMBL" id="REGN01008123">
    <property type="protein sequence ID" value="RNA04394.1"/>
    <property type="molecule type" value="Genomic_DNA"/>
</dbReference>
<dbReference type="Proteomes" id="UP000276133">
    <property type="component" value="Unassembled WGS sequence"/>
</dbReference>
<organism evidence="2 3">
    <name type="scientific">Brachionus plicatilis</name>
    <name type="common">Marine rotifer</name>
    <name type="synonym">Brachionus muelleri</name>
    <dbReference type="NCBI Taxonomy" id="10195"/>
    <lineage>
        <taxon>Eukaryota</taxon>
        <taxon>Metazoa</taxon>
        <taxon>Spiralia</taxon>
        <taxon>Gnathifera</taxon>
        <taxon>Rotifera</taxon>
        <taxon>Eurotatoria</taxon>
        <taxon>Monogononta</taxon>
        <taxon>Pseudotrocha</taxon>
        <taxon>Ploima</taxon>
        <taxon>Brachionidae</taxon>
        <taxon>Brachionus</taxon>
    </lineage>
</organism>
<feature type="signal peptide" evidence="1">
    <location>
        <begin position="1"/>
        <end position="19"/>
    </location>
</feature>
<keyword evidence="3" id="KW-1185">Reference proteome</keyword>
<evidence type="ECO:0000313" key="2">
    <source>
        <dbReference type="EMBL" id="RNA04394.1"/>
    </source>
</evidence>
<reference evidence="2 3" key="1">
    <citation type="journal article" date="2018" name="Sci. Rep.">
        <title>Genomic signatures of local adaptation to the degree of environmental predictability in rotifers.</title>
        <authorList>
            <person name="Franch-Gras L."/>
            <person name="Hahn C."/>
            <person name="Garcia-Roger E.M."/>
            <person name="Carmona M.J."/>
            <person name="Serra M."/>
            <person name="Gomez A."/>
        </authorList>
    </citation>
    <scope>NUCLEOTIDE SEQUENCE [LARGE SCALE GENOMIC DNA]</scope>
    <source>
        <strain evidence="2">HYR1</strain>
    </source>
</reference>
<proteinExistence type="predicted"/>
<sequence length="174" mass="19882">MIIPILLFLVTIGYSTVNAREFWNTPCTYVSKFWYLFGKVYHGYEIHGLEQVPSNGPAIFVLYHPPSPIDACFILSAIFLKLKRKPIAIVERMMFKFPVNMASMKNIKRKNKFFHKQLLDMSCQELNNIFTFCTVIFVLKFHIAANLASSGASTGARAISLLIADFSFTRKNID</sequence>
<name>A0A3M7PZM1_BRAPC</name>
<feature type="chain" id="PRO_5017935219" evidence="1">
    <location>
        <begin position="20"/>
        <end position="174"/>
    </location>
</feature>
<evidence type="ECO:0000256" key="1">
    <source>
        <dbReference type="SAM" id="SignalP"/>
    </source>
</evidence>
<keyword evidence="2" id="KW-0812">Transmembrane</keyword>
<keyword evidence="1" id="KW-0732">Signal</keyword>
<keyword evidence="2" id="KW-0472">Membrane</keyword>